<evidence type="ECO:0000313" key="1">
    <source>
        <dbReference type="EMBL" id="CAG5035413.1"/>
    </source>
</evidence>
<accession>A0A8S3XRN9</accession>
<dbReference type="OrthoDB" id="7442613at2759"/>
<proteinExistence type="predicted"/>
<protein>
    <submittedName>
        <fullName evidence="1">(apollo) hypothetical protein</fullName>
    </submittedName>
</protein>
<evidence type="ECO:0000313" key="2">
    <source>
        <dbReference type="Proteomes" id="UP000691718"/>
    </source>
</evidence>
<keyword evidence="2" id="KW-1185">Reference proteome</keyword>
<dbReference type="Proteomes" id="UP000691718">
    <property type="component" value="Unassembled WGS sequence"/>
</dbReference>
<comment type="caution">
    <text evidence="1">The sequence shown here is derived from an EMBL/GenBank/DDBJ whole genome shotgun (WGS) entry which is preliminary data.</text>
</comment>
<dbReference type="AlphaFoldDB" id="A0A8S3XRN9"/>
<organism evidence="1 2">
    <name type="scientific">Parnassius apollo</name>
    <name type="common">Apollo butterfly</name>
    <name type="synonym">Papilio apollo</name>
    <dbReference type="NCBI Taxonomy" id="110799"/>
    <lineage>
        <taxon>Eukaryota</taxon>
        <taxon>Metazoa</taxon>
        <taxon>Ecdysozoa</taxon>
        <taxon>Arthropoda</taxon>
        <taxon>Hexapoda</taxon>
        <taxon>Insecta</taxon>
        <taxon>Pterygota</taxon>
        <taxon>Neoptera</taxon>
        <taxon>Endopterygota</taxon>
        <taxon>Lepidoptera</taxon>
        <taxon>Glossata</taxon>
        <taxon>Ditrysia</taxon>
        <taxon>Papilionoidea</taxon>
        <taxon>Papilionidae</taxon>
        <taxon>Parnassiinae</taxon>
        <taxon>Parnassini</taxon>
        <taxon>Parnassius</taxon>
        <taxon>Parnassius</taxon>
    </lineage>
</organism>
<name>A0A8S3XRN9_PARAO</name>
<gene>
    <name evidence="1" type="ORF">PAPOLLO_LOCUS20548</name>
</gene>
<dbReference type="EMBL" id="CAJQZP010001271">
    <property type="protein sequence ID" value="CAG5035413.1"/>
    <property type="molecule type" value="Genomic_DNA"/>
</dbReference>
<sequence>MKVNLHGHLTLGKEVMDFLSYFLDSNPASGRRDMSSQENDVIVKMVKSKQLCRDLQFCTGLLSQLIDDYIIIQIISIKSIFKESSYEFFSKTEFYDKINKILRDLRKILKIVNGKINDEKESYYWISIIKKISAKFQKLVIYNIADNPNSFDLEKKDERKILIQKSIIAIVSIESNYEMKLCAQYSICIKSFECTRALHAILKKLTNIPEDKVRSFIRYFYEALFASTFYSRLSDITAREFQIILNDMAYSKNVPTTSLLQSVLKTIELRLEQIGNYNDTQMEYDVQLIHVILSDLDHFYSTHTSQPFRDFIKNFIDWTMYGRLGKYLRKIMYELGSEVSSQSEEMSLKIMNEVKVFLELTIDPEK</sequence>
<reference evidence="1" key="1">
    <citation type="submission" date="2021-04" db="EMBL/GenBank/DDBJ databases">
        <authorList>
            <person name="Tunstrom K."/>
        </authorList>
    </citation>
    <scope>NUCLEOTIDE SEQUENCE</scope>
</reference>